<dbReference type="PANTHER" id="PTHR34819">
    <property type="entry name" value="LARGE CYSTEINE-RICH PERIPLASMIC PROTEIN OMCB"/>
    <property type="match status" value="1"/>
</dbReference>
<dbReference type="EMBL" id="AP023321">
    <property type="protein sequence ID" value="BCI61264.1"/>
    <property type="molecule type" value="Genomic_DNA"/>
</dbReference>
<dbReference type="Gene3D" id="2.60.120.260">
    <property type="entry name" value="Galactose-binding domain-like"/>
    <property type="match status" value="1"/>
</dbReference>
<dbReference type="KEGG" id="sman:C12CBH8_19030"/>
<dbReference type="InterPro" id="IPR001434">
    <property type="entry name" value="OmcB-like_DUF11"/>
</dbReference>
<dbReference type="Pfam" id="PF01345">
    <property type="entry name" value="DUF11"/>
    <property type="match status" value="1"/>
</dbReference>
<protein>
    <recommendedName>
        <fullName evidence="1">DUF11 domain-containing protein</fullName>
    </recommendedName>
</protein>
<dbReference type="PANTHER" id="PTHR34819:SF3">
    <property type="entry name" value="CELL SURFACE PROTEIN"/>
    <property type="match status" value="1"/>
</dbReference>
<dbReference type="RefSeq" id="WP_215533127.1">
    <property type="nucleotide sequence ID" value="NZ_AP023321.1"/>
</dbReference>
<reference evidence="3" key="1">
    <citation type="submission" date="2020-07" db="EMBL/GenBank/DDBJ databases">
        <title>Complete genome sequencing of Clostridia bacterium strain 12CBH8.</title>
        <authorList>
            <person name="Sakamoto M."/>
            <person name="Murakami T."/>
            <person name="Mori H."/>
        </authorList>
    </citation>
    <scope>NUCLEOTIDE SEQUENCE [LARGE SCALE GENOMIC DNA]</scope>
    <source>
        <strain evidence="3">12CBH8</strain>
    </source>
</reference>
<evidence type="ECO:0000259" key="1">
    <source>
        <dbReference type="Pfam" id="PF01345"/>
    </source>
</evidence>
<dbReference type="InterPro" id="IPR051172">
    <property type="entry name" value="Chlamydia_OmcB"/>
</dbReference>
<dbReference type="InterPro" id="IPR013783">
    <property type="entry name" value="Ig-like_fold"/>
</dbReference>
<evidence type="ECO:0000313" key="3">
    <source>
        <dbReference type="Proteomes" id="UP000593890"/>
    </source>
</evidence>
<gene>
    <name evidence="2" type="ORF">C12CBH8_19030</name>
</gene>
<dbReference type="AlphaFoldDB" id="A0A7I8D9G6"/>
<dbReference type="InterPro" id="IPR047589">
    <property type="entry name" value="DUF11_rpt"/>
</dbReference>
<sequence length="558" mass="59267">MANISGSVWYDPLRQAEKGTAIAQVPVVLYEESTNLGAVALTDSSGAFLFTNVPDGQYHLIEAWGEPGGTSPADWQQAAAMDRPDPADPPVKAVEAASGWANRLDSLTPNTVTVTVAGSDPDPQDFYDGPIEDRPLHLTGGLLAGTNLIVGAGGGGFGECSDGTPSGTSPWPNPYSKALGGVVYSRTIPPESGEVTLCNMVAGIPGWWGTTNHTTGCENGRMLVANEVAKGTVIFQQMVSVMPESNYVLSAWVTGVLQDAESSAPDINLRAKVTAPDGTSLLDYAFAPIPAADLSQWTQLGALFESGPYMHLYLEILAEGDGKERNTFAIDDISLMPVVRDNLLSITQEADQESVREGDTVGYTVTIKNTSDYPLEQVSFQGEIPVGLTFVPGSLVINGSDEGVEAADLNDAVQLGLLPPGGVKIISYQAQVQSLSAGRMQQCAGEASYLFLKSASGDLFYYTEKSNTVYLNQPDCVRGKAVTQLVKAMALEQEAIAKILQAEGAKRKAMMEFQGDTPEEMLHLDSGMLDAVQSLADLQAILHQSIAEVQPKDVDEIQ</sequence>
<keyword evidence="3" id="KW-1185">Reference proteome</keyword>
<feature type="domain" description="DUF11" evidence="1">
    <location>
        <begin position="344"/>
        <end position="436"/>
    </location>
</feature>
<proteinExistence type="predicted"/>
<dbReference type="Pfam" id="PF26595">
    <property type="entry name" value="A_ENA"/>
    <property type="match status" value="1"/>
</dbReference>
<organism evidence="2 3">
    <name type="scientific">Solibaculum mannosilyticum</name>
    <dbReference type="NCBI Taxonomy" id="2780922"/>
    <lineage>
        <taxon>Bacteria</taxon>
        <taxon>Bacillati</taxon>
        <taxon>Bacillota</taxon>
        <taxon>Clostridia</taxon>
        <taxon>Eubacteriales</taxon>
        <taxon>Oscillospiraceae</taxon>
        <taxon>Solibaculum</taxon>
    </lineage>
</organism>
<dbReference type="Gene3D" id="2.60.40.740">
    <property type="match status" value="1"/>
</dbReference>
<dbReference type="Proteomes" id="UP000593890">
    <property type="component" value="Chromosome"/>
</dbReference>
<dbReference type="NCBIfam" id="TIGR01451">
    <property type="entry name" value="B_ant_repeat"/>
    <property type="match status" value="1"/>
</dbReference>
<dbReference type="SUPFAM" id="SSF49478">
    <property type="entry name" value="Cna protein B-type domain"/>
    <property type="match status" value="1"/>
</dbReference>
<name>A0A7I8D9G6_9FIRM</name>
<accession>A0A7I8D9G6</accession>
<evidence type="ECO:0000313" key="2">
    <source>
        <dbReference type="EMBL" id="BCI61264.1"/>
    </source>
</evidence>
<dbReference type="Gene3D" id="2.60.40.10">
    <property type="entry name" value="Immunoglobulins"/>
    <property type="match status" value="1"/>
</dbReference>
<dbReference type="InterPro" id="IPR058705">
    <property type="entry name" value="A_ENA"/>
</dbReference>